<evidence type="ECO:0000313" key="4">
    <source>
        <dbReference type="Proteomes" id="UP001314903"/>
    </source>
</evidence>
<dbReference type="RefSeq" id="WP_209660904.1">
    <property type="nucleotide sequence ID" value="NZ_JAGGLI010000016.1"/>
</dbReference>
<evidence type="ECO:0000256" key="2">
    <source>
        <dbReference type="SAM" id="Phobius"/>
    </source>
</evidence>
<dbReference type="InterPro" id="IPR045584">
    <property type="entry name" value="Pilin-like"/>
</dbReference>
<evidence type="ECO:0000256" key="1">
    <source>
        <dbReference type="ARBA" id="ARBA00022481"/>
    </source>
</evidence>
<dbReference type="EMBL" id="JAGGLI010000016">
    <property type="protein sequence ID" value="MBP2027845.1"/>
    <property type="molecule type" value="Genomic_DNA"/>
</dbReference>
<accession>A0ABS4KJB6</accession>
<keyword evidence="4" id="KW-1185">Reference proteome</keyword>
<dbReference type="Pfam" id="PF07963">
    <property type="entry name" value="N_methyl"/>
    <property type="match status" value="1"/>
</dbReference>
<feature type="transmembrane region" description="Helical" evidence="2">
    <location>
        <begin position="7"/>
        <end position="27"/>
    </location>
</feature>
<dbReference type="Gene3D" id="3.30.700.10">
    <property type="entry name" value="Glycoprotein, Type 4 Pilin"/>
    <property type="match status" value="1"/>
</dbReference>
<evidence type="ECO:0000313" key="3">
    <source>
        <dbReference type="EMBL" id="MBP2027845.1"/>
    </source>
</evidence>
<keyword evidence="2" id="KW-0472">Membrane</keyword>
<protein>
    <submittedName>
        <fullName evidence="3">Prepilin-type N-terminal cleavage/methylation domain-containing protein</fullName>
    </submittedName>
</protein>
<dbReference type="PRINTS" id="PR00813">
    <property type="entry name" value="BCTERIALGSPG"/>
</dbReference>
<dbReference type="InterPro" id="IPR000983">
    <property type="entry name" value="Bac_GSPG_pilin"/>
</dbReference>
<name>A0ABS4KJB6_9FIRM</name>
<proteinExistence type="predicted"/>
<dbReference type="SUPFAM" id="SSF54523">
    <property type="entry name" value="Pili subunits"/>
    <property type="match status" value="1"/>
</dbReference>
<dbReference type="InterPro" id="IPR012902">
    <property type="entry name" value="N_methyl_site"/>
</dbReference>
<gene>
    <name evidence="3" type="ORF">J2Z35_001643</name>
</gene>
<keyword evidence="2" id="KW-0812">Transmembrane</keyword>
<dbReference type="NCBIfam" id="TIGR02532">
    <property type="entry name" value="IV_pilin_GFxxxE"/>
    <property type="match status" value="1"/>
</dbReference>
<comment type="caution">
    <text evidence="3">The sequence shown here is derived from an EMBL/GenBank/DDBJ whole genome shotgun (WGS) entry which is preliminary data.</text>
</comment>
<keyword evidence="1" id="KW-0488">Methylation</keyword>
<dbReference type="Proteomes" id="UP001314903">
    <property type="component" value="Unassembled WGS sequence"/>
</dbReference>
<keyword evidence="2" id="KW-1133">Transmembrane helix</keyword>
<sequence>MKKRLGFTLIEFLAVISLILLIAAISLPKYSEIVDNQRLKTDAATAIQLGKMAEMYYMENKNLPGFNPSKIEDYVKDSYNGDLKSKYIKDEKFKITLTDNKANVSLGSINFVVKGEFNESSIIPPNLGGD</sequence>
<reference evidence="3 4" key="1">
    <citation type="submission" date="2021-03" db="EMBL/GenBank/DDBJ databases">
        <title>Genomic Encyclopedia of Type Strains, Phase IV (KMG-IV): sequencing the most valuable type-strain genomes for metagenomic binning, comparative biology and taxonomic classification.</title>
        <authorList>
            <person name="Goeker M."/>
        </authorList>
    </citation>
    <scope>NUCLEOTIDE SEQUENCE [LARGE SCALE GENOMIC DNA]</scope>
    <source>
        <strain evidence="3 4">DSM 27512</strain>
    </source>
</reference>
<organism evidence="3 4">
    <name type="scientific">Acetoanaerobium pronyense</name>
    <dbReference type="NCBI Taxonomy" id="1482736"/>
    <lineage>
        <taxon>Bacteria</taxon>
        <taxon>Bacillati</taxon>
        <taxon>Bacillota</taxon>
        <taxon>Clostridia</taxon>
        <taxon>Peptostreptococcales</taxon>
        <taxon>Filifactoraceae</taxon>
        <taxon>Acetoanaerobium</taxon>
    </lineage>
</organism>